<dbReference type="GO" id="GO:0003677">
    <property type="term" value="F:DNA binding"/>
    <property type="evidence" value="ECO:0007669"/>
    <property type="project" value="UniProtKB-UniRule"/>
</dbReference>
<keyword evidence="2 3" id="KW-0238">DNA-binding</keyword>
<dbReference type="Pfam" id="PF03704">
    <property type="entry name" value="BTAD"/>
    <property type="match status" value="1"/>
</dbReference>
<dbReference type="PANTHER" id="PTHR47691:SF3">
    <property type="entry name" value="HTH-TYPE TRANSCRIPTIONAL REGULATOR RV0890C-RELATED"/>
    <property type="match status" value="1"/>
</dbReference>
<dbReference type="Gene3D" id="1.10.10.10">
    <property type="entry name" value="Winged helix-like DNA-binding domain superfamily/Winged helix DNA-binding domain"/>
    <property type="match status" value="1"/>
</dbReference>
<comment type="similarity">
    <text evidence="1">Belongs to the AfsR/DnrI/RedD regulatory family.</text>
</comment>
<dbReference type="PRINTS" id="PR00364">
    <property type="entry name" value="DISEASERSIST"/>
</dbReference>
<accession>A0A6G7YFY2</accession>
<evidence type="ECO:0000256" key="1">
    <source>
        <dbReference type="ARBA" id="ARBA00005820"/>
    </source>
</evidence>
<dbReference type="PROSITE" id="PS51755">
    <property type="entry name" value="OMPR_PHOB"/>
    <property type="match status" value="1"/>
</dbReference>
<sequence length="929" mass="100653">MSPPLRFQALGPLEVRRGDELVDLGAARPRLVLAMLLAAAPDAVPVERLSEEIWPGGGPADPLRNLQVHVSALRRALGDQAGTLVTVGRAYRLDLAASSFDVDEFSALAAKAHDLLLAGHREESLRACDLALDLWRGEAWQDVRELRAIDALAHRLDSVRVDVSARRAEVLLSLGCHRDLVADLEALVAAHPLREDLRGHLMLALHRSGRQSEALATYAAGRARLVAETGLEPGVELQGLHMGVLADDPSLRLDDADLRARRHLPAAATQLIGRRVEVTELVSQLGAGARLVTLTGPGGVGKTRTSMQAAHEYAASCADGVWFVDLASLVDPELVPQAVAESLGIDALGDDFLAPLLSHLAKRRLLLVIDNFEQVLGAAAFLASVLTAAPGVQVIVTSRIPLQIYGERVHAIDPLPDADAVKLFCERATAADHRFDTSRTEAISRLCAAVDNLPLAIELVAARVGEMTFDELVAPTEMRLDLAASGPRERPDRQRALRASIDWSVNLLAPDDQRAFRSLAVFAGGFQAAAAEEVCTVSRDQLMTLVRASLVVRDEARFGFLETIREHALEQLTADPDEGAVRDRHADQLVALADQIRAGMAGTEATALMARLTQERANLRAALEHLERTGRFDDLLRLATALTVFWYRVTPASPDVEWAERALALAPHADPHLRARAMYGLAICRGEQGRSDLSNPLLERSRALFQESGDEHWAARALNSLAGALRDLGRTAEAVSLMDESIALRRRLDNPDLDISITLQNRGLAALDQRDFTVARGCLAECRALAGDERVRAEADLLLADLELEEGNLAEARRLLLEAVPVLERHGVDYRRIEALDTLAFLAIRMDRLEEAAVLVAAADRAMAIDGTTQVPADAALRERRVGVPLAAFDDRARDRAAGVGGRLDLDQALDRGMSLLCRDDLPVPGEGQ</sequence>
<protein>
    <submittedName>
        <fullName evidence="5">Tetratricopeptide repeat protein</fullName>
    </submittedName>
</protein>
<dbReference type="InterPro" id="IPR036388">
    <property type="entry name" value="WH-like_DNA-bd_sf"/>
</dbReference>
<dbReference type="InterPro" id="IPR016032">
    <property type="entry name" value="Sig_transdc_resp-reg_C-effctor"/>
</dbReference>
<feature type="DNA-binding region" description="OmpR/PhoB-type" evidence="3">
    <location>
        <begin position="1"/>
        <end position="95"/>
    </location>
</feature>
<evidence type="ECO:0000259" key="4">
    <source>
        <dbReference type="PROSITE" id="PS51755"/>
    </source>
</evidence>
<organism evidence="5 6">
    <name type="scientific">Nocardioides piscis</name>
    <dbReference type="NCBI Taxonomy" id="2714938"/>
    <lineage>
        <taxon>Bacteria</taxon>
        <taxon>Bacillati</taxon>
        <taxon>Actinomycetota</taxon>
        <taxon>Actinomycetes</taxon>
        <taxon>Propionibacteriales</taxon>
        <taxon>Nocardioidaceae</taxon>
        <taxon>Nocardioides</taxon>
    </lineage>
</organism>
<proteinExistence type="inferred from homology"/>
<dbReference type="GO" id="GO:0043531">
    <property type="term" value="F:ADP binding"/>
    <property type="evidence" value="ECO:0007669"/>
    <property type="project" value="InterPro"/>
</dbReference>
<dbReference type="GO" id="GO:0006355">
    <property type="term" value="P:regulation of DNA-templated transcription"/>
    <property type="evidence" value="ECO:0007669"/>
    <property type="project" value="InterPro"/>
</dbReference>
<dbReference type="SMART" id="SM00862">
    <property type="entry name" value="Trans_reg_C"/>
    <property type="match status" value="1"/>
</dbReference>
<gene>
    <name evidence="5" type="ORF">G7071_08960</name>
</gene>
<dbReference type="CDD" id="cd15831">
    <property type="entry name" value="BTAD"/>
    <property type="match status" value="1"/>
</dbReference>
<dbReference type="SUPFAM" id="SSF52540">
    <property type="entry name" value="P-loop containing nucleoside triphosphate hydrolases"/>
    <property type="match status" value="1"/>
</dbReference>
<dbReference type="PANTHER" id="PTHR47691">
    <property type="entry name" value="REGULATOR-RELATED"/>
    <property type="match status" value="1"/>
</dbReference>
<reference evidence="5 6" key="1">
    <citation type="submission" date="2020-03" db="EMBL/GenBank/DDBJ databases">
        <title>Nocardioides sp. nov., isolated from fish.</title>
        <authorList>
            <person name="Hyun D.-W."/>
            <person name="Bae J.-W."/>
        </authorList>
    </citation>
    <scope>NUCLEOTIDE SEQUENCE [LARGE SCALE GENOMIC DNA]</scope>
    <source>
        <strain evidence="5 6">HDW12A</strain>
    </source>
</reference>
<evidence type="ECO:0000313" key="5">
    <source>
        <dbReference type="EMBL" id="QIK75548.1"/>
    </source>
</evidence>
<evidence type="ECO:0000256" key="2">
    <source>
        <dbReference type="ARBA" id="ARBA00023125"/>
    </source>
</evidence>
<evidence type="ECO:0000256" key="3">
    <source>
        <dbReference type="PROSITE-ProRule" id="PRU01091"/>
    </source>
</evidence>
<dbReference type="SUPFAM" id="SSF46894">
    <property type="entry name" value="C-terminal effector domain of the bipartite response regulators"/>
    <property type="match status" value="1"/>
</dbReference>
<dbReference type="AlphaFoldDB" id="A0A6G7YFY2"/>
<dbReference type="SUPFAM" id="SSF48452">
    <property type="entry name" value="TPR-like"/>
    <property type="match status" value="2"/>
</dbReference>
<feature type="domain" description="OmpR/PhoB-type" evidence="4">
    <location>
        <begin position="1"/>
        <end position="95"/>
    </location>
</feature>
<evidence type="ECO:0000313" key="6">
    <source>
        <dbReference type="Proteomes" id="UP000502035"/>
    </source>
</evidence>
<dbReference type="GO" id="GO:0000160">
    <property type="term" value="P:phosphorelay signal transduction system"/>
    <property type="evidence" value="ECO:0007669"/>
    <property type="project" value="InterPro"/>
</dbReference>
<dbReference type="InterPro" id="IPR027417">
    <property type="entry name" value="P-loop_NTPase"/>
</dbReference>
<dbReference type="SMART" id="SM01043">
    <property type="entry name" value="BTAD"/>
    <property type="match status" value="1"/>
</dbReference>
<dbReference type="KEGG" id="npi:G7071_08960"/>
<dbReference type="InterPro" id="IPR005158">
    <property type="entry name" value="BTAD"/>
</dbReference>
<keyword evidence="6" id="KW-1185">Reference proteome</keyword>
<dbReference type="InterPro" id="IPR001867">
    <property type="entry name" value="OmpR/PhoB-type_DNA-bd"/>
</dbReference>
<name>A0A6G7YFY2_9ACTN</name>
<dbReference type="EMBL" id="CP049866">
    <property type="protein sequence ID" value="QIK75548.1"/>
    <property type="molecule type" value="Genomic_DNA"/>
</dbReference>
<dbReference type="Gene3D" id="1.25.40.10">
    <property type="entry name" value="Tetratricopeptide repeat domain"/>
    <property type="match status" value="2"/>
</dbReference>
<dbReference type="Pfam" id="PF13424">
    <property type="entry name" value="TPR_12"/>
    <property type="match status" value="1"/>
</dbReference>
<dbReference type="Proteomes" id="UP000502035">
    <property type="component" value="Chromosome"/>
</dbReference>
<dbReference type="InterPro" id="IPR011990">
    <property type="entry name" value="TPR-like_helical_dom_sf"/>
</dbReference>
<dbReference type="RefSeq" id="WP_166317592.1">
    <property type="nucleotide sequence ID" value="NZ_CP049866.1"/>
</dbReference>